<dbReference type="SUPFAM" id="SSF51735">
    <property type="entry name" value="NAD(P)-binding Rossmann-fold domains"/>
    <property type="match status" value="1"/>
</dbReference>
<evidence type="ECO:0000256" key="2">
    <source>
        <dbReference type="ARBA" id="ARBA00023002"/>
    </source>
</evidence>
<proteinExistence type="predicted"/>
<dbReference type="CDD" id="cd08290">
    <property type="entry name" value="ETR"/>
    <property type="match status" value="1"/>
</dbReference>
<dbReference type="Gene3D" id="3.40.50.720">
    <property type="entry name" value="NAD(P)-binding Rossmann-like Domain"/>
    <property type="match status" value="1"/>
</dbReference>
<keyword evidence="3" id="KW-1185">Reference proteome</keyword>
<reference evidence="4" key="1">
    <citation type="submission" date="2016-11" db="UniProtKB">
        <authorList>
            <consortium name="WormBaseParasite"/>
        </authorList>
    </citation>
    <scope>IDENTIFICATION</scope>
</reference>
<accession>A0A1I7WN17</accession>
<dbReference type="InterPro" id="IPR036291">
    <property type="entry name" value="NAD(P)-bd_dom_sf"/>
</dbReference>
<dbReference type="Gene3D" id="3.90.180.10">
    <property type="entry name" value="Medium-chain alcohol dehydrogenases, catalytic domain"/>
    <property type="match status" value="1"/>
</dbReference>
<dbReference type="GO" id="GO:0016491">
    <property type="term" value="F:oxidoreductase activity"/>
    <property type="evidence" value="ECO:0007669"/>
    <property type="project" value="UniProtKB-KW"/>
</dbReference>
<dbReference type="GO" id="GO:0006631">
    <property type="term" value="P:fatty acid metabolic process"/>
    <property type="evidence" value="ECO:0007669"/>
    <property type="project" value="TreeGrafter"/>
</dbReference>
<dbReference type="GO" id="GO:0005739">
    <property type="term" value="C:mitochondrion"/>
    <property type="evidence" value="ECO:0007669"/>
    <property type="project" value="TreeGrafter"/>
</dbReference>
<dbReference type="AlphaFoldDB" id="A0A1I7WN17"/>
<evidence type="ECO:0000313" key="3">
    <source>
        <dbReference type="Proteomes" id="UP000095283"/>
    </source>
</evidence>
<dbReference type="PANTHER" id="PTHR43981:SF1">
    <property type="entry name" value="ENOYL-[ACYL-CARRIER-PROTEIN] REDUCTASE, MITOCHONDRIAL"/>
    <property type="match status" value="1"/>
</dbReference>
<dbReference type="InterPro" id="IPR051034">
    <property type="entry name" value="Mito_Enoyl-ACP_Reductase"/>
</dbReference>
<dbReference type="Proteomes" id="UP000095283">
    <property type="component" value="Unplaced"/>
</dbReference>
<dbReference type="WBParaSite" id="Hba_06545">
    <property type="protein sequence ID" value="Hba_06545"/>
    <property type="gene ID" value="Hba_06545"/>
</dbReference>
<organism evidence="3 4">
    <name type="scientific">Heterorhabditis bacteriophora</name>
    <name type="common">Entomopathogenic nematode worm</name>
    <dbReference type="NCBI Taxonomy" id="37862"/>
    <lineage>
        <taxon>Eukaryota</taxon>
        <taxon>Metazoa</taxon>
        <taxon>Ecdysozoa</taxon>
        <taxon>Nematoda</taxon>
        <taxon>Chromadorea</taxon>
        <taxon>Rhabditida</taxon>
        <taxon>Rhabditina</taxon>
        <taxon>Rhabditomorpha</taxon>
        <taxon>Strongyloidea</taxon>
        <taxon>Heterorhabditidae</taxon>
        <taxon>Heterorhabditis</taxon>
    </lineage>
</organism>
<protein>
    <submittedName>
        <fullName evidence="4">ADH_zinc_N domain-containing protein</fullName>
    </submittedName>
</protein>
<sequence length="225" mass="25290">MSSHDSESVFATLDLLMATILSKSIVYKSFGDPRKVGRGSQYSPGDHVTIFSTETPFWTEYGLINEEELYKLDKRIDLYSSNTKDLGATFMVNPPTAWVMLRHFVNLTEGDYIIQNAANSGVGRSVIELCRVWKIKTINIVRNRDNIEKLKTELWKLGANHVFTEEEFLTEGKKFIRSLPSAPRLALNGVGGRSSLIISSTLESGATCVVYVSCHRRTPKRRSHG</sequence>
<evidence type="ECO:0000313" key="4">
    <source>
        <dbReference type="WBParaSite" id="Hba_06545"/>
    </source>
</evidence>
<name>A0A1I7WN17_HETBA</name>
<evidence type="ECO:0000256" key="1">
    <source>
        <dbReference type="ARBA" id="ARBA00022857"/>
    </source>
</evidence>
<keyword evidence="1" id="KW-0521">NADP</keyword>
<dbReference type="PANTHER" id="PTHR43981">
    <property type="entry name" value="ENOYL-[ACYL-CARRIER-PROTEIN] REDUCTASE, MITOCHONDRIAL"/>
    <property type="match status" value="1"/>
</dbReference>
<keyword evidence="2" id="KW-0560">Oxidoreductase</keyword>